<evidence type="ECO:0000313" key="2">
    <source>
        <dbReference type="Proteomes" id="UP000315403"/>
    </source>
</evidence>
<organism evidence="1 2">
    <name type="scientific">Acidithiobacillus thiooxidans ATCC 19377</name>
    <dbReference type="NCBI Taxonomy" id="637390"/>
    <lineage>
        <taxon>Bacteria</taxon>
        <taxon>Pseudomonadati</taxon>
        <taxon>Pseudomonadota</taxon>
        <taxon>Acidithiobacillia</taxon>
        <taxon>Acidithiobacillales</taxon>
        <taxon>Acidithiobacillaceae</taxon>
        <taxon>Acidithiobacillus</taxon>
    </lineage>
</organism>
<comment type="caution">
    <text evidence="1">The sequence shown here is derived from an EMBL/GenBank/DDBJ whole genome shotgun (WGS) entry which is preliminary data.</text>
</comment>
<gene>
    <name evidence="1" type="ORF">DLNHIDIE_00087</name>
</gene>
<proteinExistence type="predicted"/>
<sequence>MRNPTYHVKNLKIFRGMEGQGFNATLYLGKQRLGTVIDDASGGPVVFNLSPEDRNALDEYVQSLPDITCTFNDPDTGKPATLKPSADLFVSKLVNRTDRLKQIKKILKKPTMLVVLDKGDVFKIEYMREVNTKILTDYQKTYPDHFVFNGLTDDEIIDALESHGLC</sequence>
<protein>
    <submittedName>
        <fullName evidence="1">Uncharacterized protein</fullName>
    </submittedName>
</protein>
<dbReference type="Proteomes" id="UP000315403">
    <property type="component" value="Unassembled WGS sequence"/>
</dbReference>
<dbReference type="RefSeq" id="WP_142086099.1">
    <property type="nucleotide sequence ID" value="NZ_SZUV01000001.1"/>
</dbReference>
<reference evidence="1 2" key="1">
    <citation type="submission" date="2019-03" db="EMBL/GenBank/DDBJ databases">
        <title>New insights into Acidothiobacillus thiooxidans sulfur metabolism through coupled gene expression, solution geochemistry, microscopy and spectroscopy analyses.</title>
        <authorList>
            <person name="Camacho D."/>
            <person name="Frazao R."/>
            <person name="Fouillen A."/>
            <person name="Nanci A."/>
            <person name="Lang B.F."/>
            <person name="Apte S.C."/>
            <person name="Baron C."/>
            <person name="Warren L.A."/>
        </authorList>
    </citation>
    <scope>NUCLEOTIDE SEQUENCE [LARGE SCALE GENOMIC DNA]</scope>
    <source>
        <strain evidence="1 2">ATCC 19377</strain>
    </source>
</reference>
<dbReference type="AlphaFoldDB" id="A0A543Q1M3"/>
<evidence type="ECO:0000313" key="1">
    <source>
        <dbReference type="EMBL" id="TQN50234.1"/>
    </source>
</evidence>
<name>A0A543Q1M3_ACITH</name>
<dbReference type="EMBL" id="SZUV01000001">
    <property type="protein sequence ID" value="TQN50234.1"/>
    <property type="molecule type" value="Genomic_DNA"/>
</dbReference>
<accession>A0A543Q1M3</accession>